<dbReference type="PANTHER" id="PTHR38436:SF3">
    <property type="entry name" value="CARBOXYMETHYLENEBUTENOLIDASE-RELATED"/>
    <property type="match status" value="1"/>
</dbReference>
<dbReference type="Gene3D" id="3.10.450.50">
    <property type="match status" value="1"/>
</dbReference>
<dbReference type="AlphaFoldDB" id="A0A9N9UHH1"/>
<comment type="caution">
    <text evidence="1">The sequence shown here is derived from an EMBL/GenBank/DDBJ whole genome shotgun (WGS) entry which is preliminary data.</text>
</comment>
<protein>
    <recommendedName>
        <fullName evidence="3">Carboxymethylenebutenolidase</fullName>
    </recommendedName>
</protein>
<dbReference type="EMBL" id="CABFNO020001465">
    <property type="protein sequence ID" value="CAG9989163.1"/>
    <property type="molecule type" value="Genomic_DNA"/>
</dbReference>
<dbReference type="PANTHER" id="PTHR38436">
    <property type="entry name" value="POLYKETIDE CYCLASE SNOAL-LIKE DOMAIN"/>
    <property type="match status" value="1"/>
</dbReference>
<name>A0A9N9UHH1_9HYPO</name>
<dbReference type="InterPro" id="IPR009959">
    <property type="entry name" value="Cyclase_SnoaL-like"/>
</dbReference>
<evidence type="ECO:0000313" key="2">
    <source>
        <dbReference type="Proteomes" id="UP000754883"/>
    </source>
</evidence>
<dbReference type="InterPro" id="IPR032710">
    <property type="entry name" value="NTF2-like_dom_sf"/>
</dbReference>
<evidence type="ECO:0000313" key="1">
    <source>
        <dbReference type="EMBL" id="CAG9989163.1"/>
    </source>
</evidence>
<dbReference type="GO" id="GO:0030638">
    <property type="term" value="P:polyketide metabolic process"/>
    <property type="evidence" value="ECO:0007669"/>
    <property type="project" value="InterPro"/>
</dbReference>
<keyword evidence="2" id="KW-1185">Reference proteome</keyword>
<organism evidence="1 2">
    <name type="scientific">Clonostachys byssicola</name>
    <dbReference type="NCBI Taxonomy" id="160290"/>
    <lineage>
        <taxon>Eukaryota</taxon>
        <taxon>Fungi</taxon>
        <taxon>Dikarya</taxon>
        <taxon>Ascomycota</taxon>
        <taxon>Pezizomycotina</taxon>
        <taxon>Sordariomycetes</taxon>
        <taxon>Hypocreomycetidae</taxon>
        <taxon>Hypocreales</taxon>
        <taxon>Bionectriaceae</taxon>
        <taxon>Clonostachys</taxon>
    </lineage>
</organism>
<dbReference type="Proteomes" id="UP000754883">
    <property type="component" value="Unassembled WGS sequence"/>
</dbReference>
<dbReference type="OrthoDB" id="5440at2759"/>
<dbReference type="SUPFAM" id="SSF54427">
    <property type="entry name" value="NTF2-like"/>
    <property type="match status" value="1"/>
</dbReference>
<reference evidence="2" key="1">
    <citation type="submission" date="2019-06" db="EMBL/GenBank/DDBJ databases">
        <authorList>
            <person name="Broberg M."/>
        </authorList>
    </citation>
    <scope>NUCLEOTIDE SEQUENCE [LARGE SCALE GENOMIC DNA]</scope>
</reference>
<sequence length="417" mass="46285">MIDSKYEILPFLPKTSLQPLASGITVVHPLTRRGKGPGLIVLVSQTGITGQSSLAIENGVPCPVMKWAEEGFTTVEITAAALDHGTNALGIALDGLRNSHTIDSKGLVGLVAYDPQLWNKVASTIDTLGEIVGTVVYGNLETQQALSQTSLPQLHHLAGKSEKLLPRGEKLTAYDYPNAESFLFATPFSKDFKYSLESVSHSRNLSFFKPLTKGPYFDLEAIWDEHTYYEFENRSVECTMATMVQEPYVNHITTLRIGQLTGGIGREALTAFYRDHFIFQNPDDVDTEVISRSIGIDRVIDEFIFKCTHDKQLDWLLPGVPPTGRMLEIPFVAVVNIRGDRLYHEHISWDQCTVLFQLGIMPDYLPFPHPVAGLALKAASKGLEYRVPATGVETAKKLRNKDAVGSNQMFDYKLREA</sequence>
<reference evidence="1 2" key="2">
    <citation type="submission" date="2021-10" db="EMBL/GenBank/DDBJ databases">
        <authorList>
            <person name="Piombo E."/>
        </authorList>
    </citation>
    <scope>NUCLEOTIDE SEQUENCE [LARGE SCALE GENOMIC DNA]</scope>
</reference>
<evidence type="ECO:0008006" key="3">
    <source>
        <dbReference type="Google" id="ProtNLM"/>
    </source>
</evidence>
<proteinExistence type="predicted"/>
<accession>A0A9N9UHH1</accession>
<gene>
    <name evidence="1" type="ORF">CBYS24578_00014705</name>
</gene>